<evidence type="ECO:0000256" key="1">
    <source>
        <dbReference type="SAM" id="Phobius"/>
    </source>
</evidence>
<feature type="transmembrane region" description="Helical" evidence="1">
    <location>
        <begin position="98"/>
        <end position="119"/>
    </location>
</feature>
<accession>A0A0A8TAL8</accession>
<sequence>MTWARHFWLKVVSAVWVLVAMGSTAVAALTITVNDDLPVRVMAVIATVLLVPGLIMALVAHDHPAGRCFLAGRFLTYAGAAAILVRCLFQAGSDLVNIGGWIGVLLEVVLLIVPALLVATPSPTGRAPTTAPGGPLAIQRP</sequence>
<feature type="transmembrane region" description="Helical" evidence="1">
    <location>
        <begin position="71"/>
        <end position="92"/>
    </location>
</feature>
<organism evidence="2 3">
    <name type="scientific">Propionibacterium freudenreichii</name>
    <dbReference type="NCBI Taxonomy" id="1744"/>
    <lineage>
        <taxon>Bacteria</taxon>
        <taxon>Bacillati</taxon>
        <taxon>Actinomycetota</taxon>
        <taxon>Actinomycetes</taxon>
        <taxon>Propionibacteriales</taxon>
        <taxon>Propionibacteriaceae</taxon>
        <taxon>Propionibacterium</taxon>
    </lineage>
</organism>
<dbReference type="Proteomes" id="UP000250080">
    <property type="component" value="Chromosome I"/>
</dbReference>
<feature type="transmembrane region" description="Helical" evidence="1">
    <location>
        <begin position="37"/>
        <end position="59"/>
    </location>
</feature>
<dbReference type="RefSeq" id="WP_013161447.1">
    <property type="nucleotide sequence ID" value="NZ_CCYN01000014.1"/>
</dbReference>
<proteinExistence type="predicted"/>
<name>A0A0A8TAL8_9ACTN</name>
<keyword evidence="1" id="KW-0472">Membrane</keyword>
<evidence type="ECO:0000313" key="3">
    <source>
        <dbReference type="Proteomes" id="UP000250080"/>
    </source>
</evidence>
<evidence type="ECO:0000313" key="2">
    <source>
        <dbReference type="EMBL" id="SCQ76727.1"/>
    </source>
</evidence>
<reference evidence="2 3" key="1">
    <citation type="submission" date="2016-09" db="EMBL/GenBank/DDBJ databases">
        <authorList>
            <person name="Laine KS P."/>
        </authorList>
    </citation>
    <scope>NUCLEOTIDE SEQUENCE [LARGE SCALE GENOMIC DNA]</scope>
    <source>
        <strain evidence="2">PFRJS-23</strain>
    </source>
</reference>
<gene>
    <name evidence="2" type="ORF">PFR_JS23_686</name>
</gene>
<dbReference type="EMBL" id="LT618793">
    <property type="protein sequence ID" value="SCQ76727.1"/>
    <property type="molecule type" value="Genomic_DNA"/>
</dbReference>
<dbReference type="AlphaFoldDB" id="A0A0A8TAL8"/>
<protein>
    <submittedName>
        <fullName evidence="2">Uncharacterized protein</fullName>
    </submittedName>
</protein>
<keyword evidence="1" id="KW-1133">Transmembrane helix</keyword>
<keyword evidence="1" id="KW-0812">Transmembrane</keyword>